<feature type="chain" id="PRO_5016244428" evidence="2">
    <location>
        <begin position="22"/>
        <end position="358"/>
    </location>
</feature>
<evidence type="ECO:0000313" key="3">
    <source>
        <dbReference type="EMBL" id="PWW78742.1"/>
    </source>
</evidence>
<dbReference type="EMBL" id="PYWC01000013">
    <property type="protein sequence ID" value="PWW78742.1"/>
    <property type="molecule type" value="Genomic_DNA"/>
</dbReference>
<feature type="signal peptide" evidence="2">
    <location>
        <begin position="1"/>
        <end position="21"/>
    </location>
</feature>
<feature type="region of interest" description="Disordered" evidence="1">
    <location>
        <begin position="339"/>
        <end position="358"/>
    </location>
</feature>
<sequence>MLKSWVFLALIGAVVRPEIRSLPIGIDERADTESPISDGLIFFLPTPWHDFAASLRVTVLFGTPRVTDPRWTTAKSCTVLVQCSSTKYTRMSNIQVLEYTETTPAVFGLPPRKQQLSYRYLPVQQSPDITISYYDETSTPTYTQAMASLGEEMDTTRSSTPETPTPEGLKEDADVSQTKAAMWEFLAKYGPAKMTPTMEMISRLTTGDVFVEGIRMLNLVLGLANQVKALTVMVQNLARTVQDQEQVIKGATRPVPILKNKSDPGGNLDAKAAAQPPAETTAKKRKRKADEGPIPPKPPQAKAVKGDLRKDEGESKGWQTQGPRRRPKKICAMVNRRLFAVREASKPPRTQPGNRRGF</sequence>
<feature type="compositionally biased region" description="Low complexity" evidence="1">
    <location>
        <begin position="156"/>
        <end position="167"/>
    </location>
</feature>
<protein>
    <submittedName>
        <fullName evidence="3">Uncharacterized protein</fullName>
    </submittedName>
</protein>
<evidence type="ECO:0000256" key="2">
    <source>
        <dbReference type="SAM" id="SignalP"/>
    </source>
</evidence>
<comment type="caution">
    <text evidence="3">The sequence shown here is derived from an EMBL/GenBank/DDBJ whole genome shotgun (WGS) entry which is preliminary data.</text>
</comment>
<accession>A0A317SWF3</accession>
<proteinExistence type="predicted"/>
<evidence type="ECO:0000313" key="4">
    <source>
        <dbReference type="Proteomes" id="UP000246991"/>
    </source>
</evidence>
<keyword evidence="4" id="KW-1185">Reference proteome</keyword>
<organism evidence="3 4">
    <name type="scientific">Tuber magnatum</name>
    <name type="common">white Piedmont truffle</name>
    <dbReference type="NCBI Taxonomy" id="42249"/>
    <lineage>
        <taxon>Eukaryota</taxon>
        <taxon>Fungi</taxon>
        <taxon>Dikarya</taxon>
        <taxon>Ascomycota</taxon>
        <taxon>Pezizomycotina</taxon>
        <taxon>Pezizomycetes</taxon>
        <taxon>Pezizales</taxon>
        <taxon>Tuberaceae</taxon>
        <taxon>Tuber</taxon>
    </lineage>
</organism>
<keyword evidence="2" id="KW-0732">Signal</keyword>
<reference evidence="3 4" key="1">
    <citation type="submission" date="2018-03" db="EMBL/GenBank/DDBJ databases">
        <title>Genomes of Pezizomycetes fungi and the evolution of truffles.</title>
        <authorList>
            <person name="Murat C."/>
            <person name="Payen T."/>
            <person name="Noel B."/>
            <person name="Kuo A."/>
            <person name="Martin F.M."/>
        </authorList>
    </citation>
    <scope>NUCLEOTIDE SEQUENCE [LARGE SCALE GENOMIC DNA]</scope>
    <source>
        <strain evidence="3">091103-1</strain>
    </source>
</reference>
<dbReference type="Proteomes" id="UP000246991">
    <property type="component" value="Unassembled WGS sequence"/>
</dbReference>
<feature type="region of interest" description="Disordered" evidence="1">
    <location>
        <begin position="151"/>
        <end position="173"/>
    </location>
</feature>
<name>A0A317SWF3_9PEZI</name>
<gene>
    <name evidence="3" type="ORF">C7212DRAFT_341479</name>
</gene>
<evidence type="ECO:0000256" key="1">
    <source>
        <dbReference type="SAM" id="MobiDB-lite"/>
    </source>
</evidence>
<dbReference type="AlphaFoldDB" id="A0A317SWF3"/>
<feature type="region of interest" description="Disordered" evidence="1">
    <location>
        <begin position="255"/>
        <end position="330"/>
    </location>
</feature>
<feature type="compositionally biased region" description="Basic and acidic residues" evidence="1">
    <location>
        <begin position="304"/>
        <end position="315"/>
    </location>
</feature>